<sequence length="242" mass="26736">MKRLLNIFLIVVIGILLVATPAYADTADPDSVTMGDKFANRNLIETGDALIYFTPAINYTSTPADAIDKTFTYQLIDTDNVTVLATRDAYNFVNDGYGENPVSFYFSAADNLTWAQEYTIRITGKPSVFDTPPIFNFPLSVGDFSSANTTTLIQQAELTENLLGMARDLTISMATTLLEETDVGTVFSSFGEELFRNVIPGLQAMAPSLFLVVIFQPDYTEREWDESQSENYTAKEAGTTDQ</sequence>
<organism evidence="1">
    <name type="scientific">marine sediment metagenome</name>
    <dbReference type="NCBI Taxonomy" id="412755"/>
    <lineage>
        <taxon>unclassified sequences</taxon>
        <taxon>metagenomes</taxon>
        <taxon>ecological metagenomes</taxon>
    </lineage>
</organism>
<dbReference type="AlphaFoldDB" id="A0A0F9NYZ3"/>
<comment type="caution">
    <text evidence="1">The sequence shown here is derived from an EMBL/GenBank/DDBJ whole genome shotgun (WGS) entry which is preliminary data.</text>
</comment>
<dbReference type="EMBL" id="LAZR01003535">
    <property type="protein sequence ID" value="KKN17312.1"/>
    <property type="molecule type" value="Genomic_DNA"/>
</dbReference>
<gene>
    <name evidence="1" type="ORF">LCGC14_0967210</name>
</gene>
<accession>A0A0F9NYZ3</accession>
<reference evidence="1" key="1">
    <citation type="journal article" date="2015" name="Nature">
        <title>Complex archaea that bridge the gap between prokaryotes and eukaryotes.</title>
        <authorList>
            <person name="Spang A."/>
            <person name="Saw J.H."/>
            <person name="Jorgensen S.L."/>
            <person name="Zaremba-Niedzwiedzka K."/>
            <person name="Martijn J."/>
            <person name="Lind A.E."/>
            <person name="van Eijk R."/>
            <person name="Schleper C."/>
            <person name="Guy L."/>
            <person name="Ettema T.J."/>
        </authorList>
    </citation>
    <scope>NUCLEOTIDE SEQUENCE</scope>
</reference>
<name>A0A0F9NYZ3_9ZZZZ</name>
<protein>
    <submittedName>
        <fullName evidence="1">Uncharacterized protein</fullName>
    </submittedName>
</protein>
<feature type="non-terminal residue" evidence="1">
    <location>
        <position position="242"/>
    </location>
</feature>
<evidence type="ECO:0000313" key="1">
    <source>
        <dbReference type="EMBL" id="KKN17312.1"/>
    </source>
</evidence>
<proteinExistence type="predicted"/>